<dbReference type="NCBIfam" id="TIGR00167">
    <property type="entry name" value="cbbA"/>
    <property type="match status" value="1"/>
</dbReference>
<dbReference type="OrthoDB" id="9803995at2"/>
<name>A0A1M4PL53_9FIRM</name>
<dbReference type="AlphaFoldDB" id="A0A1M4PL53"/>
<sequence length="276" mass="31057">MLVNMKEILKDAVKNNRSVAAFNVFGYEDAKAVIEAAEECNAPVILMTNKDAREFMDVEYYAKLFGAMAKNATVPVCIHLDHAKDYYLIARAIKAGYTSVMYDGSQLPLEENIKNTKEVVKLANACDISVEAEIGSVAYSDKNLDVKSIYTEPNEAEYFAKETKVHALAVAIGTIHRMQVQEAKIQYDRLEKITKLIDTPIVIHGSTGVKDEDLQKLTKYRVGKVNIGTALRMAFANTLRKEMENNPEVFDRIKLFKRPMEEVKKAAINKVKLLGW</sequence>
<reference evidence="3 4" key="1">
    <citation type="submission" date="2016-11" db="EMBL/GenBank/DDBJ databases">
        <authorList>
            <person name="Manzoor S."/>
        </authorList>
    </citation>
    <scope>NUCLEOTIDE SEQUENCE [LARGE SCALE GENOMIC DNA]</scope>
    <source>
        <strain evidence="3">Clostridium ultunense strain Esp</strain>
    </source>
</reference>
<feature type="binding site" evidence="2">
    <location>
        <position position="103"/>
    </location>
    <ligand>
        <name>Zn(2+)</name>
        <dbReference type="ChEBI" id="CHEBI:29105"/>
        <label>2</label>
    </ligand>
</feature>
<proteinExistence type="predicted"/>
<evidence type="ECO:0000256" key="1">
    <source>
        <dbReference type="PIRSR" id="PIRSR001359-1"/>
    </source>
</evidence>
<dbReference type="Pfam" id="PF01116">
    <property type="entry name" value="F_bP_aldolase"/>
    <property type="match status" value="1"/>
</dbReference>
<dbReference type="EMBL" id="LT669839">
    <property type="protein sequence ID" value="SHD76203.1"/>
    <property type="molecule type" value="Genomic_DNA"/>
</dbReference>
<dbReference type="InterPro" id="IPR050246">
    <property type="entry name" value="Class_II_FBP_aldolase"/>
</dbReference>
<feature type="active site" description="Proton donor" evidence="1">
    <location>
        <position position="81"/>
    </location>
</feature>
<dbReference type="PIRSF" id="PIRSF001359">
    <property type="entry name" value="F_bP_aldolase_II"/>
    <property type="match status" value="1"/>
</dbReference>
<keyword evidence="2" id="KW-0862">Zinc</keyword>
<dbReference type="CDD" id="cd00947">
    <property type="entry name" value="TBP_aldolase_IIB"/>
    <property type="match status" value="1"/>
</dbReference>
<dbReference type="Gene3D" id="3.20.20.70">
    <property type="entry name" value="Aldolase class I"/>
    <property type="match status" value="1"/>
</dbReference>
<feature type="binding site" evidence="2">
    <location>
        <position position="204"/>
    </location>
    <ligand>
        <name>Zn(2+)</name>
        <dbReference type="ChEBI" id="CHEBI:29105"/>
        <label>1</label>
        <note>catalytic</note>
    </ligand>
</feature>
<feature type="binding site" evidence="2">
    <location>
        <position position="176"/>
    </location>
    <ligand>
        <name>Zn(2+)</name>
        <dbReference type="ChEBI" id="CHEBI:29105"/>
        <label>1</label>
        <note>catalytic</note>
    </ligand>
</feature>
<evidence type="ECO:0000256" key="2">
    <source>
        <dbReference type="PIRSR" id="PIRSR001359-3"/>
    </source>
</evidence>
<dbReference type="RefSeq" id="WP_025640549.1">
    <property type="nucleotide sequence ID" value="NZ_LT669839.1"/>
</dbReference>
<keyword evidence="2" id="KW-0479">Metal-binding</keyword>
<dbReference type="GO" id="GO:0009025">
    <property type="term" value="F:tagatose-bisphosphate aldolase activity"/>
    <property type="evidence" value="ECO:0007669"/>
    <property type="project" value="UniProtKB-EC"/>
</dbReference>
<keyword evidence="3" id="KW-0456">Lyase</keyword>
<dbReference type="SUPFAM" id="SSF51569">
    <property type="entry name" value="Aldolase"/>
    <property type="match status" value="1"/>
</dbReference>
<comment type="cofactor">
    <cofactor evidence="2">
        <name>Zn(2+)</name>
        <dbReference type="ChEBI" id="CHEBI:29105"/>
    </cofactor>
    <text evidence="2">Binds 2 Zn(2+) ions per subunit. One is catalytic and the other provides a structural contribution.</text>
</comment>
<protein>
    <submittedName>
        <fullName evidence="3">Tagatose-bisphosphate aldolase (Modular protein)</fullName>
        <ecNumber evidence="3">4.1.2.40</ecNumber>
    </submittedName>
</protein>
<dbReference type="PANTHER" id="PTHR30304">
    <property type="entry name" value="D-TAGATOSE-1,6-BISPHOSPHATE ALDOLASE"/>
    <property type="match status" value="1"/>
</dbReference>
<dbReference type="PANTHER" id="PTHR30304:SF0">
    <property type="entry name" value="D-TAGATOSE-1,6-BISPHOSPHATE ALDOLASE SUBUNIT GATY-RELATED"/>
    <property type="match status" value="1"/>
</dbReference>
<accession>A0A1M4PL53</accession>
<feature type="binding site" evidence="2">
    <location>
        <position position="133"/>
    </location>
    <ligand>
        <name>Zn(2+)</name>
        <dbReference type="ChEBI" id="CHEBI:29105"/>
        <label>2</label>
    </ligand>
</feature>
<dbReference type="Proteomes" id="UP000245423">
    <property type="component" value="Chromosome 1"/>
</dbReference>
<dbReference type="InterPro" id="IPR000771">
    <property type="entry name" value="FBA_II"/>
</dbReference>
<evidence type="ECO:0000313" key="3">
    <source>
        <dbReference type="EMBL" id="SHD76203.1"/>
    </source>
</evidence>
<keyword evidence="4" id="KW-1185">Reference proteome</keyword>
<dbReference type="GO" id="GO:0005975">
    <property type="term" value="P:carbohydrate metabolic process"/>
    <property type="evidence" value="ECO:0007669"/>
    <property type="project" value="InterPro"/>
</dbReference>
<organism evidence="3 4">
    <name type="scientific">[Clostridium] ultunense Esp</name>
    <dbReference type="NCBI Taxonomy" id="1288971"/>
    <lineage>
        <taxon>Bacteria</taxon>
        <taxon>Bacillati</taxon>
        <taxon>Bacillota</taxon>
        <taxon>Tissierellia</taxon>
        <taxon>Tissierellales</taxon>
        <taxon>Tepidimicrobiaceae</taxon>
        <taxon>Schnuerera</taxon>
    </lineage>
</organism>
<dbReference type="EC" id="4.1.2.40" evidence="3"/>
<evidence type="ECO:0000313" key="4">
    <source>
        <dbReference type="Proteomes" id="UP000245423"/>
    </source>
</evidence>
<dbReference type="GO" id="GO:0008270">
    <property type="term" value="F:zinc ion binding"/>
    <property type="evidence" value="ECO:0007669"/>
    <property type="project" value="InterPro"/>
</dbReference>
<gene>
    <name evidence="3" type="ORF">CUESP1_0823</name>
</gene>
<dbReference type="InterPro" id="IPR013785">
    <property type="entry name" value="Aldolase_TIM"/>
</dbReference>
<feature type="binding site" evidence="2">
    <location>
        <position position="82"/>
    </location>
    <ligand>
        <name>Zn(2+)</name>
        <dbReference type="ChEBI" id="CHEBI:29105"/>
        <label>1</label>
        <note>catalytic</note>
    </ligand>
</feature>